<dbReference type="Pfam" id="PF13251">
    <property type="entry name" value="DUF4042"/>
    <property type="match status" value="1"/>
</dbReference>
<organism evidence="4 5">
    <name type="scientific">Astatotilapia calliptera</name>
    <name type="common">Eastern happy</name>
    <name type="synonym">Chromis callipterus</name>
    <dbReference type="NCBI Taxonomy" id="8154"/>
    <lineage>
        <taxon>Eukaryota</taxon>
        <taxon>Metazoa</taxon>
        <taxon>Chordata</taxon>
        <taxon>Craniata</taxon>
        <taxon>Vertebrata</taxon>
        <taxon>Euteleostomi</taxon>
        <taxon>Actinopterygii</taxon>
        <taxon>Neopterygii</taxon>
        <taxon>Teleostei</taxon>
        <taxon>Neoteleostei</taxon>
        <taxon>Acanthomorphata</taxon>
        <taxon>Ovalentaria</taxon>
        <taxon>Cichlomorphae</taxon>
        <taxon>Cichliformes</taxon>
        <taxon>Cichlidae</taxon>
        <taxon>African cichlids</taxon>
        <taxon>Pseudocrenilabrinae</taxon>
        <taxon>Haplochromini</taxon>
        <taxon>Astatotilapia</taxon>
    </lineage>
</organism>
<gene>
    <name evidence="4" type="primary">HEATR6</name>
</gene>
<keyword evidence="5" id="KW-1185">Reference proteome</keyword>
<feature type="compositionally biased region" description="Basic residues" evidence="2">
    <location>
        <begin position="341"/>
        <end position="351"/>
    </location>
</feature>
<dbReference type="PANTHER" id="PTHR13366">
    <property type="entry name" value="MALARIA ANTIGEN-RELATED"/>
    <property type="match status" value="1"/>
</dbReference>
<dbReference type="GeneTree" id="ENSGT00390000016675"/>
<dbReference type="Gene3D" id="1.25.10.10">
    <property type="entry name" value="Leucine-rich Repeat Variant"/>
    <property type="match status" value="2"/>
</dbReference>
<evidence type="ECO:0000256" key="1">
    <source>
        <dbReference type="ARBA" id="ARBA00015263"/>
    </source>
</evidence>
<reference evidence="4" key="3">
    <citation type="submission" date="2025-09" db="UniProtKB">
        <authorList>
            <consortium name="Ensembl"/>
        </authorList>
    </citation>
    <scope>IDENTIFICATION</scope>
</reference>
<feature type="region of interest" description="Disordered" evidence="2">
    <location>
        <begin position="323"/>
        <end position="369"/>
    </location>
</feature>
<dbReference type="Proteomes" id="UP000265100">
    <property type="component" value="Chromosome 10"/>
</dbReference>
<dbReference type="InterPro" id="IPR025283">
    <property type="entry name" value="DUF4042"/>
</dbReference>
<proteinExistence type="predicted"/>
<dbReference type="InterPro" id="IPR016024">
    <property type="entry name" value="ARM-type_fold"/>
</dbReference>
<accession>A0AAX7V8N2</accession>
<dbReference type="InterPro" id="IPR052107">
    <property type="entry name" value="HEAT6"/>
</dbReference>
<dbReference type="Ensembl" id="ENSACLT00000046532.1">
    <property type="protein sequence ID" value="ENSACLP00000078000.1"/>
    <property type="gene ID" value="ENSACLG00000021637.2"/>
</dbReference>
<dbReference type="InterPro" id="IPR011989">
    <property type="entry name" value="ARM-like"/>
</dbReference>
<reference evidence="4" key="2">
    <citation type="submission" date="2025-08" db="UniProtKB">
        <authorList>
            <consortium name="Ensembl"/>
        </authorList>
    </citation>
    <scope>IDENTIFICATION</scope>
</reference>
<name>A0AAX7V8N2_ASTCA</name>
<feature type="compositionally biased region" description="Basic and acidic residues" evidence="2">
    <location>
        <begin position="352"/>
        <end position="361"/>
    </location>
</feature>
<protein>
    <recommendedName>
        <fullName evidence="1">HEAT repeat-containing protein 6</fullName>
    </recommendedName>
</protein>
<evidence type="ECO:0000313" key="5">
    <source>
        <dbReference type="Proteomes" id="UP000265100"/>
    </source>
</evidence>
<dbReference type="PANTHER" id="PTHR13366:SF0">
    <property type="entry name" value="HEAT REPEAT-CONTAINING PROTEIN 6"/>
    <property type="match status" value="1"/>
</dbReference>
<evidence type="ECO:0000313" key="4">
    <source>
        <dbReference type="Ensembl" id="ENSACLP00000078000.1"/>
    </source>
</evidence>
<evidence type="ECO:0000259" key="3">
    <source>
        <dbReference type="Pfam" id="PF13251"/>
    </source>
</evidence>
<dbReference type="AlphaFoldDB" id="A0AAX7V8N2"/>
<evidence type="ECO:0000256" key="2">
    <source>
        <dbReference type="SAM" id="MobiDB-lite"/>
    </source>
</evidence>
<sequence>MAAQSGLSHPALVRGGVSVFPPVPLSAEAAPFTPMEPSGWGPGSQSEAEKLFSNCAIKLRALRADSVQLKEELNLLFDQLLSENYNRTFEPAVNIRPEVRTLALDLYCLVPLTQEHLVIKLCQVVHHLLNQLKVIMYEHTLDVLVNYTAGALKVCSTWTHTDVLLALSTVVYGNGPQCHQHLSDLLGEEGFLLQYSSPSQSNMELRRVALTCMANICLRIPGQPPLDDQYRSVCFQAFLKTLQSTKPPDTDELFYCMVIQAALKGLQCCLSGGKWKFGGGEELGSVLAALKRLMFQGAPGVIVEWPAVLYPAPLPQYESLSAAKTAESPKSLEPPKDVAVKKRKSKGKGKKTKTEESRGDEREEGDAETVPALLKGRAEEKQPASFLYPSWKLNSSDSEFSDLEGNAQSKLRVNHGRVRQGALHCLLVVVKAVEKRTLYGYWSSFIPDSPIGGSPPLTLVTIILKDLSPKVRLCALQVLSAMLDSSRQFLAVAEDTASPRTSYTPFSFTLATAIRELHRTLSLALLAETSPQTLTQVIKCLAYLVANAPYHRLRPGLLTQLWKQIRPYVRHRDVNVRVSVLTLYGALVTTQAPLPEVQLLLQQPDHSSSMGVFTPQDSGLREEDSRRLWLLQLCVTLVTQPREDQSDSEGVGGGAALEPPPVRLEALQVLSHLVRGYFPLTQHYLCEIGQVSARCLGETDTSIQLHGAKLLEEFGSGIIQQYRAENNVPESSRVPISQVVQFWSEVLSGPLNRALQNEQHPTLQASACDTLSSILPQAFAQLPDKTQLMCITVLLGLTYIENYLVKTAAVRALGIYVLFPCLREDVMFVADTANTILAALDDRSTNVRAKAAWSLGNLTDTLIVNIVGVDFQEELSDMLLLKMLQAATRAAADKDRVKSNAVRALGNLLHFLRQSQMTRPAFQQPLEDAVRALVKTVQSEATMKVRWNACYALGNAFRNPALPLGKSAWSHEAFSALCHVVTSCKNFKVRIKSAAALAVPAHRGCYGDTERFTRVWCSLATALENSEDTNDFLEYRYSASLRHTLSQALLHLLSVSQSQDMLGLGTSLASEEGTGIREHLMKYLRAEEGGGEEAEKDIRGESLHPRERIGSVEQILIRIKGLKVEGEEERGKEMVSHFLEDLIKICEETWENTQTNREVTESKADHV</sequence>
<feature type="domain" description="DUF4042" evidence="3">
    <location>
        <begin position="417"/>
        <end position="597"/>
    </location>
</feature>
<reference evidence="4" key="1">
    <citation type="submission" date="2018-05" db="EMBL/GenBank/DDBJ databases">
        <authorList>
            <person name="Datahose"/>
        </authorList>
    </citation>
    <scope>NUCLEOTIDE SEQUENCE</scope>
</reference>
<dbReference type="SUPFAM" id="SSF48371">
    <property type="entry name" value="ARM repeat"/>
    <property type="match status" value="2"/>
</dbReference>